<dbReference type="EMBL" id="JARK01001504">
    <property type="protein sequence ID" value="EYB94690.1"/>
    <property type="molecule type" value="Genomic_DNA"/>
</dbReference>
<evidence type="ECO:0000256" key="2">
    <source>
        <dbReference type="SAM" id="SignalP"/>
    </source>
</evidence>
<accession>A0A016SVY8</accession>
<evidence type="ECO:0008006" key="5">
    <source>
        <dbReference type="Google" id="ProtNLM"/>
    </source>
</evidence>
<protein>
    <recommendedName>
        <fullName evidence="5">G-protein coupled receptors family 1 profile domain-containing protein</fullName>
    </recommendedName>
</protein>
<feature type="chain" id="PRO_5001486856" description="G-protein coupled receptors family 1 profile domain-containing protein" evidence="2">
    <location>
        <begin position="23"/>
        <end position="277"/>
    </location>
</feature>
<feature type="transmembrane region" description="Helical" evidence="1">
    <location>
        <begin position="190"/>
        <end position="214"/>
    </location>
</feature>
<gene>
    <name evidence="3" type="primary">Acey_s0168.g175</name>
    <name evidence="3" type="ORF">Y032_0168g175</name>
</gene>
<proteinExistence type="predicted"/>
<comment type="caution">
    <text evidence="3">The sequence shown here is derived from an EMBL/GenBank/DDBJ whole genome shotgun (WGS) entry which is preliminary data.</text>
</comment>
<feature type="transmembrane region" description="Helical" evidence="1">
    <location>
        <begin position="55"/>
        <end position="78"/>
    </location>
</feature>
<sequence>MILQLTCNAIVWMNVMIELILTSELDIDEALATVVEIYFMAIMWEYKTCAEVLQFVMNILSSICSCGIHLYIVIRLVANFDKMSQYKGFIVAQSLVYVIDSVTVSLLNYVWMNDEHDSYGLPFLPISQQTVSALMILMQIVLRIEVELDYMSMLLSTLEGLPVFVCYLTTHQHFKCISSSDRVKRMQSKLSAGLLMLMLILSINNVVSWFYFLIDENYIFTDISDETIATIGRIYHTVGHQYDPDMVSNIDRFRDQMVDLGFLPAKNYAREQPINLF</sequence>
<name>A0A016SVY8_9BILA</name>
<keyword evidence="1" id="KW-1133">Transmembrane helix</keyword>
<keyword evidence="1" id="KW-0812">Transmembrane</keyword>
<feature type="transmembrane region" description="Helical" evidence="1">
    <location>
        <begin position="150"/>
        <end position="169"/>
    </location>
</feature>
<evidence type="ECO:0000313" key="4">
    <source>
        <dbReference type="Proteomes" id="UP000024635"/>
    </source>
</evidence>
<reference evidence="4" key="1">
    <citation type="journal article" date="2015" name="Nat. Genet.">
        <title>The genome and transcriptome of the zoonotic hookworm Ancylostoma ceylanicum identify infection-specific gene families.</title>
        <authorList>
            <person name="Schwarz E.M."/>
            <person name="Hu Y."/>
            <person name="Antoshechkin I."/>
            <person name="Miller M.M."/>
            <person name="Sternberg P.W."/>
            <person name="Aroian R.V."/>
        </authorList>
    </citation>
    <scope>NUCLEOTIDE SEQUENCE</scope>
    <source>
        <strain evidence="4">HY135</strain>
    </source>
</reference>
<keyword evidence="4" id="KW-1185">Reference proteome</keyword>
<feature type="signal peptide" evidence="2">
    <location>
        <begin position="1"/>
        <end position="22"/>
    </location>
</feature>
<feature type="transmembrane region" description="Helical" evidence="1">
    <location>
        <begin position="123"/>
        <end position="144"/>
    </location>
</feature>
<evidence type="ECO:0000256" key="1">
    <source>
        <dbReference type="SAM" id="Phobius"/>
    </source>
</evidence>
<organism evidence="3 4">
    <name type="scientific">Ancylostoma ceylanicum</name>
    <dbReference type="NCBI Taxonomy" id="53326"/>
    <lineage>
        <taxon>Eukaryota</taxon>
        <taxon>Metazoa</taxon>
        <taxon>Ecdysozoa</taxon>
        <taxon>Nematoda</taxon>
        <taxon>Chromadorea</taxon>
        <taxon>Rhabditida</taxon>
        <taxon>Rhabditina</taxon>
        <taxon>Rhabditomorpha</taxon>
        <taxon>Strongyloidea</taxon>
        <taxon>Ancylostomatidae</taxon>
        <taxon>Ancylostomatinae</taxon>
        <taxon>Ancylostoma</taxon>
    </lineage>
</organism>
<dbReference type="Proteomes" id="UP000024635">
    <property type="component" value="Unassembled WGS sequence"/>
</dbReference>
<keyword evidence="2" id="KW-0732">Signal</keyword>
<dbReference type="AlphaFoldDB" id="A0A016SVY8"/>
<keyword evidence="1" id="KW-0472">Membrane</keyword>
<feature type="transmembrane region" description="Helical" evidence="1">
    <location>
        <begin position="90"/>
        <end position="111"/>
    </location>
</feature>
<evidence type="ECO:0000313" key="3">
    <source>
        <dbReference type="EMBL" id="EYB94690.1"/>
    </source>
</evidence>